<keyword evidence="2" id="KW-0472">Membrane</keyword>
<reference evidence="3" key="1">
    <citation type="submission" date="2010-07" db="EMBL/GenBank/DDBJ databases">
        <authorList>
            <person name="Muzny D."/>
            <person name="Qin X."/>
            <person name="Deng J."/>
            <person name="Jiang H."/>
            <person name="Liu Y."/>
            <person name="Qu J."/>
            <person name="Song X.-Z."/>
            <person name="Zhang L."/>
            <person name="Thornton R."/>
            <person name="Coyle M."/>
            <person name="Francisco L."/>
            <person name="Jackson L."/>
            <person name="Javaid M."/>
            <person name="Korchina V."/>
            <person name="Kovar C."/>
            <person name="Mata R."/>
            <person name="Mathew T."/>
            <person name="Ngo R."/>
            <person name="Nguyen L."/>
            <person name="Nguyen N."/>
            <person name="Okwuonu G."/>
            <person name="Ongeri F."/>
            <person name="Pham C."/>
            <person name="Simmons D."/>
            <person name="Wilczek-Boney K."/>
            <person name="Hale W."/>
            <person name="Jakkamsetti A."/>
            <person name="Pham P."/>
            <person name="Ruth R."/>
            <person name="San Lucas F."/>
            <person name="Warren J."/>
            <person name="Zhang J."/>
            <person name="Zhao Z."/>
            <person name="Zhou C."/>
            <person name="Zhu D."/>
            <person name="Lee S."/>
            <person name="Bess C."/>
            <person name="Blankenburg K."/>
            <person name="Forbes L."/>
            <person name="Fu Q."/>
            <person name="Gubbala S."/>
            <person name="Hirani K."/>
            <person name="Jayaseelan J.C."/>
            <person name="Lara F."/>
            <person name="Munidasa M."/>
            <person name="Palculict T."/>
            <person name="Patil S."/>
            <person name="Pu L.-L."/>
            <person name="Saada N."/>
            <person name="Tang L."/>
            <person name="Weissenberger G."/>
            <person name="Zhu Y."/>
            <person name="Hemphill L."/>
            <person name="Shang Y."/>
            <person name="Youmans B."/>
            <person name="Ayvaz T."/>
            <person name="Ross M."/>
            <person name="Santibanez J."/>
            <person name="Aqrawi P."/>
            <person name="Gross S."/>
            <person name="Joshi V."/>
            <person name="Fowler G."/>
            <person name="Nazareth L."/>
            <person name="Reid J."/>
            <person name="Worley K."/>
            <person name="Petrosino J."/>
            <person name="Highlander S."/>
            <person name="Gibbs R."/>
        </authorList>
    </citation>
    <scope>NUCLEOTIDE SEQUENCE [LARGE SCALE GENOMIC DNA]</scope>
    <source>
        <strain evidence="3">DSM 16973</strain>
    </source>
</reference>
<evidence type="ECO:0000256" key="2">
    <source>
        <dbReference type="SAM" id="Phobius"/>
    </source>
</evidence>
<keyword evidence="2" id="KW-0812">Transmembrane</keyword>
<comment type="caution">
    <text evidence="3">The sequence shown here is derived from an EMBL/GenBank/DDBJ whole genome shotgun (WGS) entry which is preliminary data.</text>
</comment>
<dbReference type="HOGENOM" id="CLU_1569275_0_0_10"/>
<evidence type="ECO:0000313" key="4">
    <source>
        <dbReference type="Proteomes" id="UP000004394"/>
    </source>
</evidence>
<gene>
    <name evidence="3" type="ORF">HMPREF0658_2257</name>
</gene>
<dbReference type="Proteomes" id="UP000004394">
    <property type="component" value="Unassembled WGS sequence"/>
</dbReference>
<sequence length="170" mass="19975">MVQLTNGKRRKHAGKPLSNTNANSLPKCAAAATTLRKLKTRLYSPSYSIKTMKPRNRFQKQVAELSKQLRHHYRDATSLFFRYCFKHYAIKRADGTDTCTECVHSWKSDGIIITFKDWQVLCFFYMQSYQKKGGFVYFYQPLFCLFLCTYAANQNYLRTYFQFGTYLILG</sequence>
<name>E0NVQ2_9BACT</name>
<dbReference type="EMBL" id="AEEI01000066">
    <property type="protein sequence ID" value="EFM00778.1"/>
    <property type="molecule type" value="Genomic_DNA"/>
</dbReference>
<evidence type="ECO:0000256" key="1">
    <source>
        <dbReference type="SAM" id="MobiDB-lite"/>
    </source>
</evidence>
<keyword evidence="2" id="KW-1133">Transmembrane helix</keyword>
<proteinExistence type="predicted"/>
<dbReference type="AlphaFoldDB" id="E0NVQ2"/>
<accession>E0NVQ2</accession>
<protein>
    <submittedName>
        <fullName evidence="3">Uncharacterized protein</fullName>
    </submittedName>
</protein>
<feature type="transmembrane region" description="Helical" evidence="2">
    <location>
        <begin position="134"/>
        <end position="152"/>
    </location>
</feature>
<feature type="region of interest" description="Disordered" evidence="1">
    <location>
        <begin position="1"/>
        <end position="24"/>
    </location>
</feature>
<evidence type="ECO:0000313" key="3">
    <source>
        <dbReference type="EMBL" id="EFM00778.1"/>
    </source>
</evidence>
<dbReference type="STRING" id="862515.HMPREF0658_2257"/>
<dbReference type="RefSeq" id="WP_006950667.1">
    <property type="nucleotide sequence ID" value="NZ_BAJI01000025.1"/>
</dbReference>
<keyword evidence="4" id="KW-1185">Reference proteome</keyword>
<dbReference type="BioCyc" id="PMAR862515-HMP:GMOO-2290-MONOMER"/>
<organism evidence="3 4">
    <name type="scientific">Hoylesella marshii DSM 16973 = JCM 13450</name>
    <dbReference type="NCBI Taxonomy" id="862515"/>
    <lineage>
        <taxon>Bacteria</taxon>
        <taxon>Pseudomonadati</taxon>
        <taxon>Bacteroidota</taxon>
        <taxon>Bacteroidia</taxon>
        <taxon>Bacteroidales</taxon>
        <taxon>Prevotellaceae</taxon>
        <taxon>Hoylesella</taxon>
    </lineage>
</organism>